<organism evidence="1 2">
    <name type="scientific">Actinobacillus pleuropneumoniae serovar 6 str. Femo</name>
    <dbReference type="NCBI Taxonomy" id="754256"/>
    <lineage>
        <taxon>Bacteria</taxon>
        <taxon>Pseudomonadati</taxon>
        <taxon>Pseudomonadota</taxon>
        <taxon>Gammaproteobacteria</taxon>
        <taxon>Pasteurellales</taxon>
        <taxon>Pasteurellaceae</taxon>
        <taxon>Actinobacillus</taxon>
    </lineage>
</organism>
<protein>
    <submittedName>
        <fullName evidence="1">Uncharacterized protein</fullName>
    </submittedName>
</protein>
<dbReference type="InterPro" id="IPR058979">
    <property type="entry name" value="LysC-like"/>
</dbReference>
<name>A0A828PHJ9_ACTPL</name>
<evidence type="ECO:0000313" key="1">
    <source>
        <dbReference type="EMBL" id="EFM90853.1"/>
    </source>
</evidence>
<dbReference type="Proteomes" id="UP000005341">
    <property type="component" value="Unassembled WGS sequence"/>
</dbReference>
<sequence length="48" mass="5624">MVECERSQFTGKTYKDAIEHLITVTAERDTCASQIDGIRRWQKQHTNK</sequence>
<dbReference type="EMBL" id="ADOG01000042">
    <property type="protein sequence ID" value="EFM90853.1"/>
    <property type="molecule type" value="Genomic_DNA"/>
</dbReference>
<reference evidence="1 2" key="1">
    <citation type="journal article" date="2010" name="J. Bacteriol.">
        <title>Comparative genomic characterization of Actinobacillus pleuropneumoniae.</title>
        <authorList>
            <person name="Xu Z."/>
            <person name="Chen X."/>
            <person name="Li L."/>
            <person name="Li T."/>
            <person name="Wang S."/>
            <person name="Chen H."/>
            <person name="Zhou R."/>
        </authorList>
    </citation>
    <scope>NUCLEOTIDE SEQUENCE [LARGE SCALE GENOMIC DNA]</scope>
    <source>
        <strain evidence="1 2">Femo</strain>
    </source>
</reference>
<proteinExistence type="predicted"/>
<dbReference type="AlphaFoldDB" id="A0A828PHJ9"/>
<accession>A0A828PHJ9</accession>
<gene>
    <name evidence="1" type="ORF">appser6_21850</name>
</gene>
<evidence type="ECO:0000313" key="2">
    <source>
        <dbReference type="Proteomes" id="UP000005341"/>
    </source>
</evidence>
<dbReference type="Pfam" id="PF23793">
    <property type="entry name" value="LysC"/>
    <property type="match status" value="1"/>
</dbReference>
<comment type="caution">
    <text evidence="1">The sequence shown here is derived from an EMBL/GenBank/DDBJ whole genome shotgun (WGS) entry which is preliminary data.</text>
</comment>